<protein>
    <submittedName>
        <fullName evidence="1">Uncharacterized protein</fullName>
    </submittedName>
</protein>
<gene>
    <name evidence="1" type="ORF">BDR25DRAFT_291167</name>
</gene>
<name>A0ACB6QLN4_9PLEO</name>
<evidence type="ECO:0000313" key="1">
    <source>
        <dbReference type="EMBL" id="KAF2467801.1"/>
    </source>
</evidence>
<dbReference type="EMBL" id="MU003518">
    <property type="protein sequence ID" value="KAF2467801.1"/>
    <property type="molecule type" value="Genomic_DNA"/>
</dbReference>
<organism evidence="1 2">
    <name type="scientific">Lindgomyces ingoldianus</name>
    <dbReference type="NCBI Taxonomy" id="673940"/>
    <lineage>
        <taxon>Eukaryota</taxon>
        <taxon>Fungi</taxon>
        <taxon>Dikarya</taxon>
        <taxon>Ascomycota</taxon>
        <taxon>Pezizomycotina</taxon>
        <taxon>Dothideomycetes</taxon>
        <taxon>Pleosporomycetidae</taxon>
        <taxon>Pleosporales</taxon>
        <taxon>Lindgomycetaceae</taxon>
        <taxon>Lindgomyces</taxon>
    </lineage>
</organism>
<proteinExistence type="predicted"/>
<comment type="caution">
    <text evidence="1">The sequence shown here is derived from an EMBL/GenBank/DDBJ whole genome shotgun (WGS) entry which is preliminary data.</text>
</comment>
<sequence length="386" mass="43642">MQPTVSVVMDKPMPAFYCCYLLRSKNHKSYYIGSTPNPARRLSQHNGDSKGGAKRTSMQGMRPWEMTCTVTGFPSKFAALQFEWAWQNTHLTRHIQRDVRVARIEEMQSRGKKTTGSPSKPRARPPMSLKARLENLHYLLRVKSFVRWPLQVRFFAPDVFTLWETYTTKMTPRLRGSILIQLTPAELPIATPKPTAESQVIGIPSVIQAIPVAYEDCKMHVEKSKALVEDGKTSRCGVCRDQLHPSKSLILICPVGSCRFISHMSCLSRKFLAEEGVPFSLVPIQGTCPRCRSPLEWSTLVKELSLRTRGQKELEALFNPKRPKKVGSVSESDSVAPLDFEGEDELEDTWIQEIDDEDDDFDSLEAKLDMVVAKKPLKPNDGCLCK</sequence>
<dbReference type="Proteomes" id="UP000799755">
    <property type="component" value="Unassembled WGS sequence"/>
</dbReference>
<evidence type="ECO:0000313" key="2">
    <source>
        <dbReference type="Proteomes" id="UP000799755"/>
    </source>
</evidence>
<accession>A0ACB6QLN4</accession>
<keyword evidence="2" id="KW-1185">Reference proteome</keyword>
<reference evidence="1" key="1">
    <citation type="journal article" date="2020" name="Stud. Mycol.">
        <title>101 Dothideomycetes genomes: a test case for predicting lifestyles and emergence of pathogens.</title>
        <authorList>
            <person name="Haridas S."/>
            <person name="Albert R."/>
            <person name="Binder M."/>
            <person name="Bloem J."/>
            <person name="Labutti K."/>
            <person name="Salamov A."/>
            <person name="Andreopoulos B."/>
            <person name="Baker S."/>
            <person name="Barry K."/>
            <person name="Bills G."/>
            <person name="Bluhm B."/>
            <person name="Cannon C."/>
            <person name="Castanera R."/>
            <person name="Culley D."/>
            <person name="Daum C."/>
            <person name="Ezra D."/>
            <person name="Gonzalez J."/>
            <person name="Henrissat B."/>
            <person name="Kuo A."/>
            <person name="Liang C."/>
            <person name="Lipzen A."/>
            <person name="Lutzoni F."/>
            <person name="Magnuson J."/>
            <person name="Mondo S."/>
            <person name="Nolan M."/>
            <person name="Ohm R."/>
            <person name="Pangilinan J."/>
            <person name="Park H.-J."/>
            <person name="Ramirez L."/>
            <person name="Alfaro M."/>
            <person name="Sun H."/>
            <person name="Tritt A."/>
            <person name="Yoshinaga Y."/>
            <person name="Zwiers L.-H."/>
            <person name="Turgeon B."/>
            <person name="Goodwin S."/>
            <person name="Spatafora J."/>
            <person name="Crous P."/>
            <person name="Grigoriev I."/>
        </authorList>
    </citation>
    <scope>NUCLEOTIDE SEQUENCE</scope>
    <source>
        <strain evidence="1">ATCC 200398</strain>
    </source>
</reference>